<evidence type="ECO:0000313" key="1">
    <source>
        <dbReference type="EMBL" id="CAL1694113.1"/>
    </source>
</evidence>
<reference evidence="2" key="1">
    <citation type="submission" date="2024-04" db="EMBL/GenBank/DDBJ databases">
        <authorList>
            <person name="Shaw F."/>
            <person name="Minotto A."/>
        </authorList>
    </citation>
    <scope>NUCLEOTIDE SEQUENCE [LARGE SCALE GENOMIC DNA]</scope>
</reference>
<dbReference type="EMBL" id="OZ037944">
    <property type="protein sequence ID" value="CAL1694113.1"/>
    <property type="molecule type" value="Genomic_DNA"/>
</dbReference>
<name>A0ABP1CEV5_9APHY</name>
<evidence type="ECO:0000313" key="2">
    <source>
        <dbReference type="Proteomes" id="UP001497453"/>
    </source>
</evidence>
<protein>
    <submittedName>
        <fullName evidence="1">Uncharacterized protein</fullName>
    </submittedName>
</protein>
<proteinExistence type="predicted"/>
<accession>A0ABP1CEV5</accession>
<organism evidence="1 2">
    <name type="scientific">Somion occarium</name>
    <dbReference type="NCBI Taxonomy" id="3059160"/>
    <lineage>
        <taxon>Eukaryota</taxon>
        <taxon>Fungi</taxon>
        <taxon>Dikarya</taxon>
        <taxon>Basidiomycota</taxon>
        <taxon>Agaricomycotina</taxon>
        <taxon>Agaricomycetes</taxon>
        <taxon>Polyporales</taxon>
        <taxon>Cerrenaceae</taxon>
        <taxon>Somion</taxon>
    </lineage>
</organism>
<sequence length="175" mass="19604">MAGGLAESEDLATREDEFAVLEVPQVVKVHSQKVKSYYGGFLYVRHIPTARTLTMLAVTIWRWAHLEALGLFINNCGGRLEHLRIVLGMLYLDPDPFLEEEQKAWELINLSSCCKLETLFYAPSLVRPEDENDGSPCCESHCSLHGLVSVTGGVTTIGPYFVSGLCEHPYWRNCD</sequence>
<gene>
    <name evidence="1" type="ORF">GFSPODELE1_LOCUS163</name>
</gene>
<dbReference type="Proteomes" id="UP001497453">
    <property type="component" value="Chromosome 1"/>
</dbReference>
<keyword evidence="2" id="KW-1185">Reference proteome</keyword>